<protein>
    <submittedName>
        <fullName evidence="2">Alpha-2 type XI collagen</fullName>
    </submittedName>
</protein>
<evidence type="ECO:0000313" key="3">
    <source>
        <dbReference type="Proteomes" id="UP000033588"/>
    </source>
</evidence>
<dbReference type="EMBL" id="LACC01000002">
    <property type="protein sequence ID" value="KJZ50733.1"/>
    <property type="molecule type" value="Genomic_DNA"/>
</dbReference>
<reference evidence="2 3" key="1">
    <citation type="submission" date="2015-03" db="EMBL/GenBank/DDBJ databases">
        <title>Comparative genomics of Pseudomonas insights into diversity of traits involved in vanlence and defense.</title>
        <authorList>
            <person name="Qin Y."/>
        </authorList>
    </citation>
    <scope>NUCLEOTIDE SEQUENCE [LARGE SCALE GENOMIC DNA]</scope>
    <source>
        <strain evidence="2 3">C8</strain>
    </source>
</reference>
<sequence>MNPAIPSIDQLKEMALPAPVSYAPQTWGWWALLALLIVTLLVLGARRYWQWRRDRYRREALVRLEELQQRSNDLSALRELPELLKRVAISMPNAKPVGSPAALGKEDWQVFLQRHSKQPLPADFSQQLSLLAYAPDAALRAMPTEQRQQLFSTCKTWVERHHVAA</sequence>
<feature type="transmembrane region" description="Helical" evidence="1">
    <location>
        <begin position="27"/>
        <end position="49"/>
    </location>
</feature>
<dbReference type="PATRIC" id="fig|294.132.peg.2122"/>
<keyword evidence="1" id="KW-1133">Transmembrane helix</keyword>
<dbReference type="Proteomes" id="UP000033588">
    <property type="component" value="Unassembled WGS sequence"/>
</dbReference>
<dbReference type="RefSeq" id="WP_046037143.1">
    <property type="nucleotide sequence ID" value="NZ_LACC01000002.1"/>
</dbReference>
<evidence type="ECO:0000256" key="1">
    <source>
        <dbReference type="SAM" id="Phobius"/>
    </source>
</evidence>
<keyword evidence="1" id="KW-0812">Transmembrane</keyword>
<keyword evidence="1" id="KW-0472">Membrane</keyword>
<evidence type="ECO:0000313" key="2">
    <source>
        <dbReference type="EMBL" id="KJZ50733.1"/>
    </source>
</evidence>
<proteinExistence type="predicted"/>
<dbReference type="InterPro" id="IPR025489">
    <property type="entry name" value="DUF4381"/>
</dbReference>
<keyword evidence="2" id="KW-0176">Collagen</keyword>
<accession>A0A0F4U1V1</accession>
<name>A0A0F4U1V1_PSEFL</name>
<gene>
    <name evidence="2" type="ORF">VC35_00705</name>
</gene>
<comment type="caution">
    <text evidence="2">The sequence shown here is derived from an EMBL/GenBank/DDBJ whole genome shotgun (WGS) entry which is preliminary data.</text>
</comment>
<dbReference type="OrthoDB" id="5406089at2"/>
<organism evidence="2 3">
    <name type="scientific">Pseudomonas fluorescens</name>
    <dbReference type="NCBI Taxonomy" id="294"/>
    <lineage>
        <taxon>Bacteria</taxon>
        <taxon>Pseudomonadati</taxon>
        <taxon>Pseudomonadota</taxon>
        <taxon>Gammaproteobacteria</taxon>
        <taxon>Pseudomonadales</taxon>
        <taxon>Pseudomonadaceae</taxon>
        <taxon>Pseudomonas</taxon>
    </lineage>
</organism>
<dbReference type="AlphaFoldDB" id="A0A0F4U1V1"/>
<dbReference type="Pfam" id="PF14316">
    <property type="entry name" value="DUF4381"/>
    <property type="match status" value="1"/>
</dbReference>